<feature type="transmembrane region" description="Helical" evidence="7">
    <location>
        <begin position="337"/>
        <end position="360"/>
    </location>
</feature>
<keyword evidence="7" id="KW-0472">Membrane</keyword>
<dbReference type="PANTHER" id="PTHR45436:SF5">
    <property type="entry name" value="SENSOR HISTIDINE KINASE TRCS"/>
    <property type="match status" value="1"/>
</dbReference>
<dbReference type="GO" id="GO:0004673">
    <property type="term" value="F:protein histidine kinase activity"/>
    <property type="evidence" value="ECO:0007669"/>
    <property type="project" value="UniProtKB-EC"/>
</dbReference>
<feature type="region of interest" description="Disordered" evidence="6">
    <location>
        <begin position="1"/>
        <end position="20"/>
    </location>
</feature>
<feature type="compositionally biased region" description="Basic and acidic residues" evidence="6">
    <location>
        <begin position="125"/>
        <end position="134"/>
    </location>
</feature>
<evidence type="ECO:0000256" key="5">
    <source>
        <dbReference type="ARBA" id="ARBA00022777"/>
    </source>
</evidence>
<dbReference type="EC" id="2.7.13.3" evidence="2"/>
<dbReference type="SMART" id="SM00387">
    <property type="entry name" value="HATPase_c"/>
    <property type="match status" value="1"/>
</dbReference>
<dbReference type="Proteomes" id="UP000572635">
    <property type="component" value="Unassembled WGS sequence"/>
</dbReference>
<keyword evidence="3" id="KW-0597">Phosphoprotein</keyword>
<keyword evidence="5 9" id="KW-0418">Kinase</keyword>
<dbReference type="AlphaFoldDB" id="A0A7W8QLG1"/>
<evidence type="ECO:0000256" key="4">
    <source>
        <dbReference type="ARBA" id="ARBA00022679"/>
    </source>
</evidence>
<dbReference type="InterPro" id="IPR036890">
    <property type="entry name" value="HATPase_C_sf"/>
</dbReference>
<dbReference type="InterPro" id="IPR050428">
    <property type="entry name" value="TCS_sensor_his_kinase"/>
</dbReference>
<evidence type="ECO:0000259" key="8">
    <source>
        <dbReference type="SMART" id="SM00387"/>
    </source>
</evidence>
<feature type="compositionally biased region" description="Low complexity" evidence="6">
    <location>
        <begin position="10"/>
        <end position="19"/>
    </location>
</feature>
<sequence>MPLDEGEPMAATSSSAPAARPKTIRGQLTRMVLIPGVSFLVLWTLMTAAGAVQAVETARAVQQGRAGTAALDALGDDLREERRLGQIRIGDPGDARAAERFAEQRAATDASLRGAAGAAAALSGDPDRETRRAAADLAAGDGGAARTLDRLRTEADSGAGDRTDVLDGYSEVLTDVQVLRSALLRAAADAAEAGPARDLEDAREEYSRAEALLAGAIAAGAMDYQDTSHFTYLTASYRDTLQRLAPDLRGEVRTGYEEMTSGRDWARTERLSRGVVTRPPVAEPEFPGDPAEWNDEIGVGAEEWEQAAGAAGAAFDALTEAQLEQAYTAAWSSALRLIGLSAGGALLTLAAGTAAIVVAVRSARRLTGRLRRLRAETLALSDTRLPELVERAQSGRKVDVGAELPRLDHGEDEIGEVADAFDTAQRTAVGAAVKQAEIREGANRAFLGIAYRNQAIVQRQLRLLDEIEYAEDDPETLKKLFRLDHLATRARRYADNLIILGGAQGARRWREPMPMVDVLRAAISETEDYERVRLTSAPEALLRGAAVADVVHLLAELVENAAQFSPAGTPVDVHCGAVSGGLSVDVEDRGLGMTAEGHAEAERTLAEAPEFDVMALLDEPRLGLFVVARLAARHGIAVRLSPSPYGGTRATALIPADLLEAPADGRAARPAAVTAGGPAAEGGGRG</sequence>
<feature type="region of interest" description="Disordered" evidence="6">
    <location>
        <begin position="118"/>
        <end position="139"/>
    </location>
</feature>
<gene>
    <name evidence="9" type="ORF">HDA36_002012</name>
</gene>
<feature type="domain" description="Histidine kinase/HSP90-like ATPase" evidence="8">
    <location>
        <begin position="545"/>
        <end position="658"/>
    </location>
</feature>
<evidence type="ECO:0000256" key="1">
    <source>
        <dbReference type="ARBA" id="ARBA00000085"/>
    </source>
</evidence>
<evidence type="ECO:0000256" key="6">
    <source>
        <dbReference type="SAM" id="MobiDB-lite"/>
    </source>
</evidence>
<evidence type="ECO:0000256" key="2">
    <source>
        <dbReference type="ARBA" id="ARBA00012438"/>
    </source>
</evidence>
<keyword evidence="7" id="KW-0812">Transmembrane</keyword>
<evidence type="ECO:0000313" key="9">
    <source>
        <dbReference type="EMBL" id="MBB5431928.1"/>
    </source>
</evidence>
<dbReference type="RefSeq" id="WP_312893559.1">
    <property type="nucleotide sequence ID" value="NZ_JACHDB010000001.1"/>
</dbReference>
<dbReference type="EMBL" id="JACHDB010000001">
    <property type="protein sequence ID" value="MBB5431928.1"/>
    <property type="molecule type" value="Genomic_DNA"/>
</dbReference>
<dbReference type="Pfam" id="PF08376">
    <property type="entry name" value="NIT"/>
    <property type="match status" value="1"/>
</dbReference>
<feature type="transmembrane region" description="Helical" evidence="7">
    <location>
        <begin position="32"/>
        <end position="52"/>
    </location>
</feature>
<keyword evidence="7" id="KW-1133">Transmembrane helix</keyword>
<comment type="catalytic activity">
    <reaction evidence="1">
        <text>ATP + protein L-histidine = ADP + protein N-phospho-L-histidine.</text>
        <dbReference type="EC" id="2.7.13.3"/>
    </reaction>
</comment>
<dbReference type="Pfam" id="PF02518">
    <property type="entry name" value="HATPase_c"/>
    <property type="match status" value="1"/>
</dbReference>
<evidence type="ECO:0000256" key="7">
    <source>
        <dbReference type="SAM" id="Phobius"/>
    </source>
</evidence>
<organism evidence="9 10">
    <name type="scientific">Nocardiopsis composta</name>
    <dbReference type="NCBI Taxonomy" id="157465"/>
    <lineage>
        <taxon>Bacteria</taxon>
        <taxon>Bacillati</taxon>
        <taxon>Actinomycetota</taxon>
        <taxon>Actinomycetes</taxon>
        <taxon>Streptosporangiales</taxon>
        <taxon>Nocardiopsidaceae</taxon>
        <taxon>Nocardiopsis</taxon>
    </lineage>
</organism>
<keyword evidence="10" id="KW-1185">Reference proteome</keyword>
<evidence type="ECO:0000313" key="10">
    <source>
        <dbReference type="Proteomes" id="UP000572635"/>
    </source>
</evidence>
<dbReference type="GO" id="GO:0000160">
    <property type="term" value="P:phosphorelay signal transduction system"/>
    <property type="evidence" value="ECO:0007669"/>
    <property type="project" value="TreeGrafter"/>
</dbReference>
<accession>A0A7W8QLG1</accession>
<keyword evidence="4" id="KW-0808">Transferase</keyword>
<dbReference type="PANTHER" id="PTHR45436">
    <property type="entry name" value="SENSOR HISTIDINE KINASE YKOH"/>
    <property type="match status" value="1"/>
</dbReference>
<evidence type="ECO:0000256" key="3">
    <source>
        <dbReference type="ARBA" id="ARBA00022553"/>
    </source>
</evidence>
<protein>
    <recommendedName>
        <fullName evidence="2">histidine kinase</fullName>
        <ecNumber evidence="2">2.7.13.3</ecNumber>
    </recommendedName>
</protein>
<dbReference type="SUPFAM" id="SSF55874">
    <property type="entry name" value="ATPase domain of HSP90 chaperone/DNA topoisomerase II/histidine kinase"/>
    <property type="match status" value="1"/>
</dbReference>
<dbReference type="InterPro" id="IPR003594">
    <property type="entry name" value="HATPase_dom"/>
</dbReference>
<dbReference type="GO" id="GO:0005886">
    <property type="term" value="C:plasma membrane"/>
    <property type="evidence" value="ECO:0007669"/>
    <property type="project" value="TreeGrafter"/>
</dbReference>
<dbReference type="Gene3D" id="3.30.565.10">
    <property type="entry name" value="Histidine kinase-like ATPase, C-terminal domain"/>
    <property type="match status" value="1"/>
</dbReference>
<reference evidence="9 10" key="1">
    <citation type="submission" date="2020-08" db="EMBL/GenBank/DDBJ databases">
        <title>Sequencing the genomes of 1000 actinobacteria strains.</title>
        <authorList>
            <person name="Klenk H.-P."/>
        </authorList>
    </citation>
    <scope>NUCLEOTIDE SEQUENCE [LARGE SCALE GENOMIC DNA]</scope>
    <source>
        <strain evidence="9 10">DSM 44551</strain>
    </source>
</reference>
<proteinExistence type="predicted"/>
<name>A0A7W8QLG1_9ACTN</name>
<dbReference type="InterPro" id="IPR013587">
    <property type="entry name" value="Nitrate/nitrite_sensing"/>
</dbReference>
<comment type="caution">
    <text evidence="9">The sequence shown here is derived from an EMBL/GenBank/DDBJ whole genome shotgun (WGS) entry which is preliminary data.</text>
</comment>